<evidence type="ECO:0000256" key="7">
    <source>
        <dbReference type="ARBA" id="ARBA00022927"/>
    </source>
</evidence>
<evidence type="ECO:0000256" key="5">
    <source>
        <dbReference type="ARBA" id="ARBA00022448"/>
    </source>
</evidence>
<organism evidence="14 15">
    <name type="scientific">Ideonella azotifigens</name>
    <dbReference type="NCBI Taxonomy" id="513160"/>
    <lineage>
        <taxon>Bacteria</taxon>
        <taxon>Pseudomonadati</taxon>
        <taxon>Pseudomonadota</taxon>
        <taxon>Betaproteobacteria</taxon>
        <taxon>Burkholderiales</taxon>
        <taxon>Sphaerotilaceae</taxon>
        <taxon>Ideonella</taxon>
    </lineage>
</organism>
<evidence type="ECO:0000256" key="3">
    <source>
        <dbReference type="ARBA" id="ARBA00011245"/>
    </source>
</evidence>
<evidence type="ECO:0000256" key="4">
    <source>
        <dbReference type="ARBA" id="ARBA00016202"/>
    </source>
</evidence>
<evidence type="ECO:0000256" key="8">
    <source>
        <dbReference type="ARBA" id="ARBA00023136"/>
    </source>
</evidence>
<comment type="similarity">
    <text evidence="2">Belongs to the LolB family.</text>
</comment>
<dbReference type="Proteomes" id="UP001500279">
    <property type="component" value="Unassembled WGS sequence"/>
</dbReference>
<evidence type="ECO:0000256" key="12">
    <source>
        <dbReference type="ARBA" id="ARBA00023288"/>
    </source>
</evidence>
<protein>
    <recommendedName>
        <fullName evidence="4">Outer-membrane lipoprotein LolB</fullName>
    </recommendedName>
</protein>
<dbReference type="Gene3D" id="2.50.20.10">
    <property type="entry name" value="Lipoprotein localisation LolA/LolB/LppX"/>
    <property type="match status" value="1"/>
</dbReference>
<keyword evidence="6 13" id="KW-0732">Signal</keyword>
<dbReference type="EMBL" id="BAAAEW010000022">
    <property type="protein sequence ID" value="GAA0755891.1"/>
    <property type="molecule type" value="Genomic_DNA"/>
</dbReference>
<keyword evidence="12" id="KW-0449">Lipoprotein</keyword>
<proteinExistence type="inferred from homology"/>
<keyword evidence="9" id="KW-0564">Palmitate</keyword>
<dbReference type="InterPro" id="IPR004565">
    <property type="entry name" value="OM_lipoprot_LolB"/>
</dbReference>
<evidence type="ECO:0000256" key="6">
    <source>
        <dbReference type="ARBA" id="ARBA00022729"/>
    </source>
</evidence>
<comment type="caution">
    <text evidence="14">The sequence shown here is derived from an EMBL/GenBank/DDBJ whole genome shotgun (WGS) entry which is preliminary data.</text>
</comment>
<evidence type="ECO:0000256" key="9">
    <source>
        <dbReference type="ARBA" id="ARBA00023139"/>
    </source>
</evidence>
<keyword evidence="7" id="KW-0653">Protein transport</keyword>
<evidence type="ECO:0000256" key="10">
    <source>
        <dbReference type="ARBA" id="ARBA00023186"/>
    </source>
</evidence>
<feature type="signal peptide" evidence="13">
    <location>
        <begin position="1"/>
        <end position="25"/>
    </location>
</feature>
<feature type="chain" id="PRO_5045627473" description="Outer-membrane lipoprotein LolB" evidence="13">
    <location>
        <begin position="26"/>
        <end position="178"/>
    </location>
</feature>
<evidence type="ECO:0000256" key="2">
    <source>
        <dbReference type="ARBA" id="ARBA00009696"/>
    </source>
</evidence>
<comment type="subcellular location">
    <subcellularLocation>
        <location evidence="1">Cell outer membrane</location>
        <topology evidence="1">Lipid-anchor</topology>
    </subcellularLocation>
</comment>
<keyword evidence="8" id="KW-0472">Membrane</keyword>
<dbReference type="SUPFAM" id="SSF89392">
    <property type="entry name" value="Prokaryotic lipoproteins and lipoprotein localization factors"/>
    <property type="match status" value="1"/>
</dbReference>
<dbReference type="Pfam" id="PF03550">
    <property type="entry name" value="LolB"/>
    <property type="match status" value="1"/>
</dbReference>
<gene>
    <name evidence="14" type="ORF">GCM10009107_33820</name>
</gene>
<sequence>MSPAPSGLRRACLLAAMVLAGCVSAPPAPPDLGPITTGRMVVRVAATANQIAKAENAAFELAGTEQQGQLKLLSPLGTVVADAHWQAGQVTLQTGDGTRQFESMEALASETLGEAIPLGALLHWLAGKPWPQAPAQPTAQGFEQAGWLIDTSALANEGLLLARRPAAPALELRVKLDR</sequence>
<evidence type="ECO:0000256" key="1">
    <source>
        <dbReference type="ARBA" id="ARBA00004459"/>
    </source>
</evidence>
<accession>A0ABP3VDD8</accession>
<keyword evidence="10" id="KW-0143">Chaperone</keyword>
<keyword evidence="5" id="KW-0813">Transport</keyword>
<evidence type="ECO:0000256" key="11">
    <source>
        <dbReference type="ARBA" id="ARBA00023237"/>
    </source>
</evidence>
<evidence type="ECO:0000313" key="14">
    <source>
        <dbReference type="EMBL" id="GAA0755891.1"/>
    </source>
</evidence>
<dbReference type="InterPro" id="IPR029046">
    <property type="entry name" value="LolA/LolB/LppX"/>
</dbReference>
<comment type="subunit">
    <text evidence="3">Monomer.</text>
</comment>
<reference evidence="15" key="1">
    <citation type="journal article" date="2019" name="Int. J. Syst. Evol. Microbiol.">
        <title>The Global Catalogue of Microorganisms (GCM) 10K type strain sequencing project: providing services to taxonomists for standard genome sequencing and annotation.</title>
        <authorList>
            <consortium name="The Broad Institute Genomics Platform"/>
            <consortium name="The Broad Institute Genome Sequencing Center for Infectious Disease"/>
            <person name="Wu L."/>
            <person name="Ma J."/>
        </authorList>
    </citation>
    <scope>NUCLEOTIDE SEQUENCE [LARGE SCALE GENOMIC DNA]</scope>
    <source>
        <strain evidence="15">JCM 15503</strain>
    </source>
</reference>
<keyword evidence="11" id="KW-0998">Cell outer membrane</keyword>
<dbReference type="RefSeq" id="WP_141287961.1">
    <property type="nucleotide sequence ID" value="NZ_BAAAEW010000022.1"/>
</dbReference>
<name>A0ABP3VDD8_9BURK</name>
<evidence type="ECO:0000256" key="13">
    <source>
        <dbReference type="SAM" id="SignalP"/>
    </source>
</evidence>
<evidence type="ECO:0000313" key="15">
    <source>
        <dbReference type="Proteomes" id="UP001500279"/>
    </source>
</evidence>
<keyword evidence="15" id="KW-1185">Reference proteome</keyword>